<dbReference type="SUPFAM" id="SSF88659">
    <property type="entry name" value="Sigma3 and sigma4 domains of RNA polymerase sigma factors"/>
    <property type="match status" value="1"/>
</dbReference>
<dbReference type="GO" id="GO:0016987">
    <property type="term" value="F:sigma factor activity"/>
    <property type="evidence" value="ECO:0007669"/>
    <property type="project" value="UniProtKB-KW"/>
</dbReference>
<dbReference type="GO" id="GO:0006352">
    <property type="term" value="P:DNA-templated transcription initiation"/>
    <property type="evidence" value="ECO:0007669"/>
    <property type="project" value="InterPro"/>
</dbReference>
<feature type="domain" description="RNA polymerase sigma-70 region 2" evidence="5">
    <location>
        <begin position="71"/>
        <end position="138"/>
    </location>
</feature>
<reference evidence="7 8" key="1">
    <citation type="submission" date="2019-08" db="EMBL/GenBank/DDBJ databases">
        <authorList>
            <person name="Liang Q."/>
        </authorList>
    </citation>
    <scope>NUCLEOTIDE SEQUENCE [LARGE SCALE GENOMIC DNA]</scope>
    <source>
        <strain evidence="7 8">V1718</strain>
    </source>
</reference>
<sequence>MLRRGNNLFLKLSQHVTRIQHKPVQKPFDTCSKLMHSLFVNDNHPLKERHMEDKILVERLMAKDPKALEFLYSEYRERVHAVVRRFIRDDSDAEEVVQDTFWTVYRKIHLFRQDSALWSWMYRIAVNAAKMRLRKYKRIPTPVEDSALQAFQHDESMHDLNTRPDERLAVKRMVAEVNAFLDECDDINRKLYVSMELDGMSKEEVAEMLDLTVPAVKTRLHRLRVGLRERITPLHAGLAS</sequence>
<dbReference type="InterPro" id="IPR014284">
    <property type="entry name" value="RNA_pol_sigma-70_dom"/>
</dbReference>
<dbReference type="PANTHER" id="PTHR43133:SF51">
    <property type="entry name" value="RNA POLYMERASE SIGMA FACTOR"/>
    <property type="match status" value="1"/>
</dbReference>
<dbReference type="InterPro" id="IPR013249">
    <property type="entry name" value="RNA_pol_sigma70_r4_t2"/>
</dbReference>
<dbReference type="InterPro" id="IPR039425">
    <property type="entry name" value="RNA_pol_sigma-70-like"/>
</dbReference>
<dbReference type="Pfam" id="PF04542">
    <property type="entry name" value="Sigma70_r2"/>
    <property type="match status" value="1"/>
</dbReference>
<evidence type="ECO:0000259" key="6">
    <source>
        <dbReference type="Pfam" id="PF08281"/>
    </source>
</evidence>
<dbReference type="InterPro" id="IPR013325">
    <property type="entry name" value="RNA_pol_sigma_r2"/>
</dbReference>
<dbReference type="Pfam" id="PF08281">
    <property type="entry name" value="Sigma70_r4_2"/>
    <property type="match status" value="1"/>
</dbReference>
<evidence type="ECO:0000256" key="2">
    <source>
        <dbReference type="ARBA" id="ARBA00023015"/>
    </source>
</evidence>
<dbReference type="PANTHER" id="PTHR43133">
    <property type="entry name" value="RNA POLYMERASE ECF-TYPE SIGMA FACTO"/>
    <property type="match status" value="1"/>
</dbReference>
<dbReference type="InterPro" id="IPR036388">
    <property type="entry name" value="WH-like_DNA-bd_sf"/>
</dbReference>
<evidence type="ECO:0000313" key="7">
    <source>
        <dbReference type="EMBL" id="QED26995.1"/>
    </source>
</evidence>
<dbReference type="GO" id="GO:0003677">
    <property type="term" value="F:DNA binding"/>
    <property type="evidence" value="ECO:0007669"/>
    <property type="project" value="InterPro"/>
</dbReference>
<dbReference type="NCBIfam" id="TIGR02937">
    <property type="entry name" value="sigma70-ECF"/>
    <property type="match status" value="1"/>
</dbReference>
<name>A0A5B8XN82_9DELT</name>
<evidence type="ECO:0000256" key="1">
    <source>
        <dbReference type="ARBA" id="ARBA00010641"/>
    </source>
</evidence>
<evidence type="ECO:0000256" key="4">
    <source>
        <dbReference type="ARBA" id="ARBA00023163"/>
    </source>
</evidence>
<dbReference type="Proteomes" id="UP000321595">
    <property type="component" value="Chromosome"/>
</dbReference>
<keyword evidence="8" id="KW-1185">Reference proteome</keyword>
<protein>
    <submittedName>
        <fullName evidence="7">Sigma-70 family RNA polymerase sigma factor</fullName>
    </submittedName>
</protein>
<dbReference type="OrthoDB" id="8684701at2"/>
<keyword evidence="3" id="KW-0731">Sigma factor</keyword>
<organism evidence="7 8">
    <name type="scientific">Microvenator marinus</name>
    <dbReference type="NCBI Taxonomy" id="2600177"/>
    <lineage>
        <taxon>Bacteria</taxon>
        <taxon>Deltaproteobacteria</taxon>
        <taxon>Bradymonadales</taxon>
        <taxon>Microvenatoraceae</taxon>
        <taxon>Microvenator</taxon>
    </lineage>
</organism>
<comment type="similarity">
    <text evidence="1">Belongs to the sigma-70 factor family. ECF subfamily.</text>
</comment>
<proteinExistence type="inferred from homology"/>
<dbReference type="Gene3D" id="1.10.10.10">
    <property type="entry name" value="Winged helix-like DNA-binding domain superfamily/Winged helix DNA-binding domain"/>
    <property type="match status" value="1"/>
</dbReference>
<dbReference type="AlphaFoldDB" id="A0A5B8XN82"/>
<feature type="domain" description="RNA polymerase sigma factor 70 region 4 type 2" evidence="6">
    <location>
        <begin position="189"/>
        <end position="224"/>
    </location>
</feature>
<evidence type="ECO:0000256" key="3">
    <source>
        <dbReference type="ARBA" id="ARBA00023082"/>
    </source>
</evidence>
<gene>
    <name evidence="7" type="ORF">FRD01_07015</name>
</gene>
<keyword evidence="2" id="KW-0805">Transcription regulation</keyword>
<accession>A0A5B8XN82</accession>
<dbReference type="InterPro" id="IPR013324">
    <property type="entry name" value="RNA_pol_sigma_r3/r4-like"/>
</dbReference>
<dbReference type="EMBL" id="CP042467">
    <property type="protein sequence ID" value="QED26995.1"/>
    <property type="molecule type" value="Genomic_DNA"/>
</dbReference>
<keyword evidence="4" id="KW-0804">Transcription</keyword>
<dbReference type="Gene3D" id="1.10.1740.10">
    <property type="match status" value="1"/>
</dbReference>
<evidence type="ECO:0000259" key="5">
    <source>
        <dbReference type="Pfam" id="PF04542"/>
    </source>
</evidence>
<dbReference type="SUPFAM" id="SSF88946">
    <property type="entry name" value="Sigma2 domain of RNA polymerase sigma factors"/>
    <property type="match status" value="1"/>
</dbReference>
<evidence type="ECO:0000313" key="8">
    <source>
        <dbReference type="Proteomes" id="UP000321595"/>
    </source>
</evidence>
<dbReference type="KEGG" id="bbae:FRD01_07015"/>
<dbReference type="InterPro" id="IPR007627">
    <property type="entry name" value="RNA_pol_sigma70_r2"/>
</dbReference>